<dbReference type="EMBL" id="SFBF01000088">
    <property type="protein sequence ID" value="TRU51692.1"/>
    <property type="molecule type" value="Genomic_DNA"/>
</dbReference>
<dbReference type="InterPro" id="IPR048028">
    <property type="entry name" value="Psb34-like"/>
</dbReference>
<accession>A0A552FY89</accession>
<dbReference type="Gene3D" id="1.10.3460.10">
    <property type="entry name" value="Chlorophyll a/b binding protein domain"/>
    <property type="match status" value="1"/>
</dbReference>
<gene>
    <name evidence="2" type="ORF">EWV91_04855</name>
</gene>
<keyword evidence="1" id="KW-0812">Transmembrane</keyword>
<organism evidence="2 3">
    <name type="scientific">Microcystis aeruginosa Ma_QC_Ca_00000000_S207</name>
    <dbReference type="NCBI Taxonomy" id="2486251"/>
    <lineage>
        <taxon>Bacteria</taxon>
        <taxon>Bacillati</taxon>
        <taxon>Cyanobacteriota</taxon>
        <taxon>Cyanophyceae</taxon>
        <taxon>Oscillatoriophycideae</taxon>
        <taxon>Chroococcales</taxon>
        <taxon>Microcystaceae</taxon>
        <taxon>Microcystis</taxon>
    </lineage>
</organism>
<dbReference type="SUPFAM" id="SSF103511">
    <property type="entry name" value="Chlorophyll a-b binding protein"/>
    <property type="match status" value="1"/>
</dbReference>
<reference evidence="2 3" key="1">
    <citation type="submission" date="2019-01" db="EMBL/GenBank/DDBJ databases">
        <title>Coherence of Microcystis species and biogeography revealed through population genomics.</title>
        <authorList>
            <person name="Perez-Carrascal O.M."/>
            <person name="Terrat Y."/>
            <person name="Giani A."/>
            <person name="Fortin N."/>
            <person name="Tromas N."/>
            <person name="Shapiro B.J."/>
        </authorList>
    </citation>
    <scope>NUCLEOTIDE SEQUENCE [LARGE SCALE GENOMIC DNA]</scope>
    <source>
        <strain evidence="2">Ma_QC_Ca_00000000_S207</strain>
    </source>
</reference>
<evidence type="ECO:0000256" key="1">
    <source>
        <dbReference type="SAM" id="Phobius"/>
    </source>
</evidence>
<protein>
    <submittedName>
        <fullName evidence="2">High light inducible protein</fullName>
    </submittedName>
</protein>
<dbReference type="AlphaFoldDB" id="A0A552FY89"/>
<keyword evidence="1" id="KW-0472">Membrane</keyword>
<feature type="transmembrane region" description="Helical" evidence="1">
    <location>
        <begin position="44"/>
        <end position="67"/>
    </location>
</feature>
<evidence type="ECO:0000313" key="3">
    <source>
        <dbReference type="Proteomes" id="UP000320293"/>
    </source>
</evidence>
<keyword evidence="1" id="KW-1133">Transmembrane helix</keyword>
<comment type="caution">
    <text evidence="2">The sequence shown here is derived from an EMBL/GenBank/DDBJ whole genome shotgun (WGS) entry which is preliminary data.</text>
</comment>
<evidence type="ECO:0000313" key="2">
    <source>
        <dbReference type="EMBL" id="TRU51692.1"/>
    </source>
</evidence>
<proteinExistence type="predicted"/>
<dbReference type="Pfam" id="PF26394">
    <property type="entry name" value="Psb34"/>
    <property type="match status" value="1"/>
</dbReference>
<name>A0A552FY89_MICAE</name>
<sequence length="72" mass="7794">MTARGYTTEEQGRLNNFAVEPKMYVDSSSGLGFTKNAEKLNGRLAMIGFVSLLAIEVLTGKGIIAWITEILG</sequence>
<dbReference type="Proteomes" id="UP000320293">
    <property type="component" value="Unassembled WGS sequence"/>
</dbReference>